<keyword evidence="2" id="KW-0813">Transport</keyword>
<dbReference type="GO" id="GO:0015979">
    <property type="term" value="P:photosynthesis"/>
    <property type="evidence" value="ECO:0007669"/>
    <property type="project" value="UniProtKB-KW"/>
</dbReference>
<organism evidence="10 11">
    <name type="scientific">Denitrobaculum tricleocarpae</name>
    <dbReference type="NCBI Taxonomy" id="2591009"/>
    <lineage>
        <taxon>Bacteria</taxon>
        <taxon>Pseudomonadati</taxon>
        <taxon>Pseudomonadota</taxon>
        <taxon>Alphaproteobacteria</taxon>
        <taxon>Rhodospirillales</taxon>
        <taxon>Rhodospirillaceae</taxon>
        <taxon>Denitrobaculum</taxon>
    </lineage>
</organism>
<evidence type="ECO:0000256" key="6">
    <source>
        <dbReference type="ARBA" id="ARBA00022982"/>
    </source>
</evidence>
<evidence type="ECO:0000313" key="11">
    <source>
        <dbReference type="Proteomes" id="UP000315252"/>
    </source>
</evidence>
<dbReference type="Pfam" id="PF00034">
    <property type="entry name" value="Cytochrom_C"/>
    <property type="match status" value="1"/>
</dbReference>
<dbReference type="OrthoDB" id="9805828at2"/>
<accession>A0A545TB44</accession>
<dbReference type="GO" id="GO:0046872">
    <property type="term" value="F:metal ion binding"/>
    <property type="evidence" value="ECO:0007669"/>
    <property type="project" value="UniProtKB-KW"/>
</dbReference>
<evidence type="ECO:0000256" key="2">
    <source>
        <dbReference type="ARBA" id="ARBA00022448"/>
    </source>
</evidence>
<dbReference type="PRINTS" id="PR00604">
    <property type="entry name" value="CYTCHRMECIAB"/>
</dbReference>
<keyword evidence="3" id="KW-0602">Photosynthesis</keyword>
<dbReference type="GO" id="GO:0009055">
    <property type="term" value="F:electron transfer activity"/>
    <property type="evidence" value="ECO:0007669"/>
    <property type="project" value="InterPro"/>
</dbReference>
<proteinExistence type="predicted"/>
<keyword evidence="11" id="KW-1185">Reference proteome</keyword>
<dbReference type="AlphaFoldDB" id="A0A545TB44"/>
<comment type="caution">
    <text evidence="10">The sequence shown here is derived from an EMBL/GenBank/DDBJ whole genome shotgun (WGS) entry which is preliminary data.</text>
</comment>
<keyword evidence="7 8" id="KW-0408">Iron</keyword>
<evidence type="ECO:0000256" key="5">
    <source>
        <dbReference type="ARBA" id="ARBA00022723"/>
    </source>
</evidence>
<dbReference type="InterPro" id="IPR036909">
    <property type="entry name" value="Cyt_c-like_dom_sf"/>
</dbReference>
<keyword evidence="4 8" id="KW-0349">Heme</keyword>
<evidence type="ECO:0000256" key="4">
    <source>
        <dbReference type="ARBA" id="ARBA00022617"/>
    </source>
</evidence>
<evidence type="ECO:0000256" key="7">
    <source>
        <dbReference type="ARBA" id="ARBA00023004"/>
    </source>
</evidence>
<dbReference type="InterPro" id="IPR009056">
    <property type="entry name" value="Cyt_c-like_dom"/>
</dbReference>
<name>A0A545TB44_9PROT</name>
<dbReference type="PANTHER" id="PTHR11961">
    <property type="entry name" value="CYTOCHROME C"/>
    <property type="match status" value="1"/>
</dbReference>
<evidence type="ECO:0000256" key="3">
    <source>
        <dbReference type="ARBA" id="ARBA00022531"/>
    </source>
</evidence>
<evidence type="ECO:0000256" key="1">
    <source>
        <dbReference type="ARBA" id="ARBA00003590"/>
    </source>
</evidence>
<dbReference type="EMBL" id="VHSH01000010">
    <property type="protein sequence ID" value="TQV74424.1"/>
    <property type="molecule type" value="Genomic_DNA"/>
</dbReference>
<dbReference type="Gene3D" id="1.10.760.10">
    <property type="entry name" value="Cytochrome c-like domain"/>
    <property type="match status" value="1"/>
</dbReference>
<feature type="domain" description="Cytochrome c" evidence="9">
    <location>
        <begin position="88"/>
        <end position="197"/>
    </location>
</feature>
<evidence type="ECO:0000259" key="9">
    <source>
        <dbReference type="PROSITE" id="PS51007"/>
    </source>
</evidence>
<dbReference type="GO" id="GO:0020037">
    <property type="term" value="F:heme binding"/>
    <property type="evidence" value="ECO:0007669"/>
    <property type="project" value="InterPro"/>
</dbReference>
<evidence type="ECO:0000313" key="10">
    <source>
        <dbReference type="EMBL" id="TQV74424.1"/>
    </source>
</evidence>
<evidence type="ECO:0000256" key="8">
    <source>
        <dbReference type="PROSITE-ProRule" id="PRU00433"/>
    </source>
</evidence>
<dbReference type="PROSITE" id="PS51007">
    <property type="entry name" value="CYTC"/>
    <property type="match status" value="1"/>
</dbReference>
<keyword evidence="5 8" id="KW-0479">Metal-binding</keyword>
<gene>
    <name evidence="10" type="ORF">FKG95_24400</name>
</gene>
<dbReference type="InterPro" id="IPR002327">
    <property type="entry name" value="Cyt_c_1A/1B"/>
</dbReference>
<dbReference type="SUPFAM" id="SSF46626">
    <property type="entry name" value="Cytochrome c"/>
    <property type="match status" value="1"/>
</dbReference>
<dbReference type="Proteomes" id="UP000315252">
    <property type="component" value="Unassembled WGS sequence"/>
</dbReference>
<protein>
    <submittedName>
        <fullName evidence="10">Cytochrome c family protein</fullName>
    </submittedName>
</protein>
<keyword evidence="6" id="KW-0249">Electron transport</keyword>
<reference evidence="10 11" key="1">
    <citation type="submission" date="2019-06" db="EMBL/GenBank/DDBJ databases">
        <title>Whole genome sequence for Rhodospirillaceae sp. R148.</title>
        <authorList>
            <person name="Wang G."/>
        </authorList>
    </citation>
    <scope>NUCLEOTIDE SEQUENCE [LARGE SCALE GENOMIC DNA]</scope>
    <source>
        <strain evidence="10 11">R148</strain>
    </source>
</reference>
<comment type="function">
    <text evidence="1">Cytochrome c2 is found mainly in purple, non-sulfur, photosynthetic bacteria where it functions as the electron donor to the oxidized bacteriochlorophyll in the photophosphorylation pathway. However, it may also have a role in the respiratory chain and is found in some non-photosynthetic bacteria.</text>
</comment>
<sequence>MRHPVTCCNTRCGFGWRCFPELLWIRSSGRRFAPGFRKSPVFEELLVILIAHESPTERERMKNSFKAIAPVALAFAVALTSGNAFAAGDAAKGEKAFKRCSACHSLEEGKNKVGPSLHNIIGRTAGTVDGYKYSDVFAEAAEKGLVWEPDQLVAYLEDPKKYLAAFVGKDKVRSKMANKFKKLELRQDIVAYLESLQ</sequence>